<accession>A0AAE1F8J0</accession>
<sequence length="288" mass="32021">MSGCPTTTTTTTTTTTFPLLLVAVLTSPALSAAPEMYHKRCQDQLSSLTSSLPELPRQSPLSIWIPSLPRTADSSTVGRKYPKCSESLFLQIYIEAGVVTDKINAMKDTYTQDNIFGCTYDEVDAGLIDSYDALTICNVEPLCAQVLPSLPDIIQPPSDFQGLQFYLEQSVVIVLKYLIAFEQFIMDQILYKGDSQFTEGGYSVYQNLELLHFYLNQAVEACGASPDDTVHRDMVDKMHINTTDIDRDLRGFMVFRQTLTGMKYIQDSLGGVTGTLLVEDLQGEWEGE</sequence>
<proteinExistence type="predicted"/>
<dbReference type="Proteomes" id="UP001286313">
    <property type="component" value="Unassembled WGS sequence"/>
</dbReference>
<evidence type="ECO:0000256" key="1">
    <source>
        <dbReference type="SAM" id="SignalP"/>
    </source>
</evidence>
<name>A0AAE1F8J0_PETCI</name>
<organism evidence="2 3">
    <name type="scientific">Petrolisthes cinctipes</name>
    <name type="common">Flat porcelain crab</name>
    <dbReference type="NCBI Taxonomy" id="88211"/>
    <lineage>
        <taxon>Eukaryota</taxon>
        <taxon>Metazoa</taxon>
        <taxon>Ecdysozoa</taxon>
        <taxon>Arthropoda</taxon>
        <taxon>Crustacea</taxon>
        <taxon>Multicrustacea</taxon>
        <taxon>Malacostraca</taxon>
        <taxon>Eumalacostraca</taxon>
        <taxon>Eucarida</taxon>
        <taxon>Decapoda</taxon>
        <taxon>Pleocyemata</taxon>
        <taxon>Anomura</taxon>
        <taxon>Galatheoidea</taxon>
        <taxon>Porcellanidae</taxon>
        <taxon>Petrolisthes</taxon>
    </lineage>
</organism>
<gene>
    <name evidence="2" type="ORF">Pcinc_025441</name>
</gene>
<feature type="chain" id="PRO_5042095335" evidence="1">
    <location>
        <begin position="32"/>
        <end position="288"/>
    </location>
</feature>
<dbReference type="AlphaFoldDB" id="A0AAE1F8J0"/>
<evidence type="ECO:0000313" key="2">
    <source>
        <dbReference type="EMBL" id="KAK3869247.1"/>
    </source>
</evidence>
<evidence type="ECO:0000313" key="3">
    <source>
        <dbReference type="Proteomes" id="UP001286313"/>
    </source>
</evidence>
<reference evidence="2" key="1">
    <citation type="submission" date="2023-10" db="EMBL/GenBank/DDBJ databases">
        <title>Genome assemblies of two species of porcelain crab, Petrolisthes cinctipes and Petrolisthes manimaculis (Anomura: Porcellanidae).</title>
        <authorList>
            <person name="Angst P."/>
        </authorList>
    </citation>
    <scope>NUCLEOTIDE SEQUENCE</scope>
    <source>
        <strain evidence="2">PB745_01</strain>
        <tissue evidence="2">Gill</tissue>
    </source>
</reference>
<dbReference type="EMBL" id="JAWQEG010002862">
    <property type="protein sequence ID" value="KAK3869247.1"/>
    <property type="molecule type" value="Genomic_DNA"/>
</dbReference>
<comment type="caution">
    <text evidence="2">The sequence shown here is derived from an EMBL/GenBank/DDBJ whole genome shotgun (WGS) entry which is preliminary data.</text>
</comment>
<protein>
    <submittedName>
        <fullName evidence="2">Uncharacterized protein</fullName>
    </submittedName>
</protein>
<keyword evidence="1" id="KW-0732">Signal</keyword>
<feature type="signal peptide" evidence="1">
    <location>
        <begin position="1"/>
        <end position="31"/>
    </location>
</feature>
<keyword evidence="3" id="KW-1185">Reference proteome</keyword>